<proteinExistence type="inferred from homology"/>
<reference evidence="3" key="2">
    <citation type="journal article" date="2021" name="World Allergy Organ. J.">
        <title>Chromosome-level assembly of Dermatophagoides farinae genome and transcriptome reveals two novel allergens Der f 37 and Der f 39.</title>
        <authorList>
            <person name="Chen J."/>
            <person name="Cai Z."/>
            <person name="Fan D."/>
            <person name="Hu J."/>
            <person name="Hou Y."/>
            <person name="He Y."/>
            <person name="Zhang Z."/>
            <person name="Zhao Z."/>
            <person name="Gao P."/>
            <person name="Hu W."/>
            <person name="Sun J."/>
            <person name="Li J."/>
            <person name="Ji K."/>
        </authorList>
    </citation>
    <scope>NUCLEOTIDE SEQUENCE</scope>
    <source>
        <strain evidence="3">JKM2019</strain>
    </source>
</reference>
<keyword evidence="2" id="KW-1133">Transmembrane helix</keyword>
<evidence type="ECO:0000256" key="1">
    <source>
        <dbReference type="ARBA" id="ARBA00005280"/>
    </source>
</evidence>
<reference evidence="3" key="1">
    <citation type="submission" date="2020-06" db="EMBL/GenBank/DDBJ databases">
        <authorList>
            <person name="Ji K."/>
            <person name="Li J."/>
        </authorList>
    </citation>
    <scope>NUCLEOTIDE SEQUENCE</scope>
    <source>
        <strain evidence="3">JKM2019</strain>
        <tissue evidence="3">Whole body</tissue>
    </source>
</reference>
<evidence type="ECO:0000313" key="3">
    <source>
        <dbReference type="EMBL" id="KAH7636531.1"/>
    </source>
</evidence>
<keyword evidence="2 3" id="KW-0812">Transmembrane</keyword>
<dbReference type="GO" id="GO:0031966">
    <property type="term" value="C:mitochondrial membrane"/>
    <property type="evidence" value="ECO:0007669"/>
    <property type="project" value="TreeGrafter"/>
</dbReference>
<sequence>MAKSETPGRLIYEAPEQMVRLIKMIKRLSISTTILSAGVQPFLYPKLIATGSSLTMGFATVTCAGIFISPLILNWFTKRYVTKLYYNEQNDQFIAKHLNLINRDVQLAYKSNQVQVPEMLGIFTTYIVDEMKKKRPLFVDPNMVIDMHAYKRMLGFDRPVNLRPEDFLQNNNNNNNMIVNRKHNDFSLLIFVFIKLNKKIEI</sequence>
<feature type="transmembrane region" description="Helical" evidence="2">
    <location>
        <begin position="28"/>
        <end position="44"/>
    </location>
</feature>
<evidence type="ECO:0000256" key="2">
    <source>
        <dbReference type="SAM" id="Phobius"/>
    </source>
</evidence>
<dbReference type="InterPro" id="IPR009724">
    <property type="entry name" value="TMEM70"/>
</dbReference>
<dbReference type="InterPro" id="IPR045325">
    <property type="entry name" value="TMEM70/TMEM186/TMEM223"/>
</dbReference>
<dbReference type="PANTHER" id="PTHR13281">
    <property type="entry name" value="TRANSMEMBRANE PROTEIN 70, MITOCHONDRIAL"/>
    <property type="match status" value="1"/>
</dbReference>
<comment type="caution">
    <text evidence="3">The sequence shown here is derived from an EMBL/GenBank/DDBJ whole genome shotgun (WGS) entry which is preliminary data.</text>
</comment>
<dbReference type="AlphaFoldDB" id="A0A9D4SCD7"/>
<name>A0A9D4SCD7_DERFA</name>
<dbReference type="Pfam" id="PF06979">
    <property type="entry name" value="TMEM70"/>
    <property type="match status" value="1"/>
</dbReference>
<keyword evidence="2" id="KW-0472">Membrane</keyword>
<dbReference type="GO" id="GO:0033615">
    <property type="term" value="P:mitochondrial proton-transporting ATP synthase complex assembly"/>
    <property type="evidence" value="ECO:0007669"/>
    <property type="project" value="TreeGrafter"/>
</dbReference>
<organism evidence="3">
    <name type="scientific">Dermatophagoides farinae</name>
    <name type="common">American house dust mite</name>
    <dbReference type="NCBI Taxonomy" id="6954"/>
    <lineage>
        <taxon>Eukaryota</taxon>
        <taxon>Metazoa</taxon>
        <taxon>Ecdysozoa</taxon>
        <taxon>Arthropoda</taxon>
        <taxon>Chelicerata</taxon>
        <taxon>Arachnida</taxon>
        <taxon>Acari</taxon>
        <taxon>Acariformes</taxon>
        <taxon>Sarcoptiformes</taxon>
        <taxon>Astigmata</taxon>
        <taxon>Psoroptidia</taxon>
        <taxon>Analgoidea</taxon>
        <taxon>Pyroglyphidae</taxon>
        <taxon>Dermatophagoidinae</taxon>
        <taxon>Dermatophagoides</taxon>
    </lineage>
</organism>
<protein>
    <submittedName>
        <fullName evidence="3">Transmembrane protein 70</fullName>
    </submittedName>
</protein>
<dbReference type="OrthoDB" id="156886at2759"/>
<dbReference type="EMBL" id="SDOV01000010">
    <property type="protein sequence ID" value="KAH7636531.1"/>
    <property type="molecule type" value="Genomic_DNA"/>
</dbReference>
<gene>
    <name evidence="3" type="ORF">HUG17_10501</name>
</gene>
<comment type="similarity">
    <text evidence="1">Belongs to the TMEM70 family.</text>
</comment>
<accession>A0A9D4SCD7</accession>
<dbReference type="PANTHER" id="PTHR13281:SF0">
    <property type="entry name" value="TRANSMEMBRANE PROTEIN 70, MITOCHONDRIAL"/>
    <property type="match status" value="1"/>
</dbReference>
<feature type="transmembrane region" description="Helical" evidence="2">
    <location>
        <begin position="56"/>
        <end position="76"/>
    </location>
</feature>
<dbReference type="Proteomes" id="UP000828236">
    <property type="component" value="Unassembled WGS sequence"/>
</dbReference>